<keyword evidence="2" id="KW-1185">Reference proteome</keyword>
<dbReference type="Proteomes" id="UP001499843">
    <property type="component" value="Unassembled WGS sequence"/>
</dbReference>
<name>A0ABN3CSJ0_9ACTN</name>
<proteinExistence type="predicted"/>
<protein>
    <submittedName>
        <fullName evidence="1">Uncharacterized protein</fullName>
    </submittedName>
</protein>
<sequence>MELPDTAEPRPFAETLAAEEGLRLTGVLTALDARHMPVNILRADRLPGRDERYVAEVLARQLEYATHLVLHGGDAEDGELSRAVLAHLAPATPVHHLRADRLPSLSGRTVCARELADRVEPATAVLPCEARTGAVTTVVWHRLRPLRPGRLFEVTEELAGSDVWSGWEDPFSLVLDADAMLPS</sequence>
<accession>A0ABN3CSJ0</accession>
<gene>
    <name evidence="1" type="ORF">GCM10009850_077890</name>
</gene>
<dbReference type="RefSeq" id="WP_344486610.1">
    <property type="nucleotide sequence ID" value="NZ_BAAAQX010000025.1"/>
</dbReference>
<comment type="caution">
    <text evidence="1">The sequence shown here is derived from an EMBL/GenBank/DDBJ whole genome shotgun (WGS) entry which is preliminary data.</text>
</comment>
<evidence type="ECO:0000313" key="1">
    <source>
        <dbReference type="EMBL" id="GAA2212327.1"/>
    </source>
</evidence>
<organism evidence="1 2">
    <name type="scientific">Nonomuraea monospora</name>
    <dbReference type="NCBI Taxonomy" id="568818"/>
    <lineage>
        <taxon>Bacteria</taxon>
        <taxon>Bacillati</taxon>
        <taxon>Actinomycetota</taxon>
        <taxon>Actinomycetes</taxon>
        <taxon>Streptosporangiales</taxon>
        <taxon>Streptosporangiaceae</taxon>
        <taxon>Nonomuraea</taxon>
    </lineage>
</organism>
<dbReference type="EMBL" id="BAAAQX010000025">
    <property type="protein sequence ID" value="GAA2212327.1"/>
    <property type="molecule type" value="Genomic_DNA"/>
</dbReference>
<evidence type="ECO:0000313" key="2">
    <source>
        <dbReference type="Proteomes" id="UP001499843"/>
    </source>
</evidence>
<reference evidence="1 2" key="1">
    <citation type="journal article" date="2019" name="Int. J. Syst. Evol. Microbiol.">
        <title>The Global Catalogue of Microorganisms (GCM) 10K type strain sequencing project: providing services to taxonomists for standard genome sequencing and annotation.</title>
        <authorList>
            <consortium name="The Broad Institute Genomics Platform"/>
            <consortium name="The Broad Institute Genome Sequencing Center for Infectious Disease"/>
            <person name="Wu L."/>
            <person name="Ma J."/>
        </authorList>
    </citation>
    <scope>NUCLEOTIDE SEQUENCE [LARGE SCALE GENOMIC DNA]</scope>
    <source>
        <strain evidence="1 2">JCM 16114</strain>
    </source>
</reference>
<dbReference type="Gene3D" id="3.40.50.300">
    <property type="entry name" value="P-loop containing nucleotide triphosphate hydrolases"/>
    <property type="match status" value="1"/>
</dbReference>
<dbReference type="InterPro" id="IPR027417">
    <property type="entry name" value="P-loop_NTPase"/>
</dbReference>